<evidence type="ECO:0000259" key="4">
    <source>
        <dbReference type="PROSITE" id="PS01124"/>
    </source>
</evidence>
<dbReference type="SMART" id="SM00871">
    <property type="entry name" value="AraC_E_bind"/>
    <property type="match status" value="1"/>
</dbReference>
<dbReference type="InterPro" id="IPR029441">
    <property type="entry name" value="Cass2"/>
</dbReference>
<reference evidence="5" key="2">
    <citation type="journal article" date="2021" name="PeerJ">
        <title>Extensive microbial diversity within the chicken gut microbiome revealed by metagenomics and culture.</title>
        <authorList>
            <person name="Gilroy R."/>
            <person name="Ravi A."/>
            <person name="Getino M."/>
            <person name="Pursley I."/>
            <person name="Horton D.L."/>
            <person name="Alikhan N.F."/>
            <person name="Baker D."/>
            <person name="Gharbi K."/>
            <person name="Hall N."/>
            <person name="Watson M."/>
            <person name="Adriaenssens E.M."/>
            <person name="Foster-Nyarko E."/>
            <person name="Jarju S."/>
            <person name="Secka A."/>
            <person name="Antonio M."/>
            <person name="Oren A."/>
            <person name="Chaudhuri R.R."/>
            <person name="La Ragione R."/>
            <person name="Hildebrand F."/>
            <person name="Pallen M.J."/>
        </authorList>
    </citation>
    <scope>NUCLEOTIDE SEQUENCE</scope>
    <source>
        <strain evidence="5">ChiHjej9B8-7071</strain>
    </source>
</reference>
<dbReference type="InterPro" id="IPR009057">
    <property type="entry name" value="Homeodomain-like_sf"/>
</dbReference>
<dbReference type="PANTHER" id="PTHR47504:SF5">
    <property type="entry name" value="RIGHT ORIGIN-BINDING PROTEIN"/>
    <property type="match status" value="1"/>
</dbReference>
<dbReference type="InterPro" id="IPR010499">
    <property type="entry name" value="AraC_E-bd"/>
</dbReference>
<dbReference type="GO" id="GO:0003700">
    <property type="term" value="F:DNA-binding transcription factor activity"/>
    <property type="evidence" value="ECO:0007669"/>
    <property type="project" value="InterPro"/>
</dbReference>
<dbReference type="InterPro" id="IPR011256">
    <property type="entry name" value="Reg_factor_effector_dom_sf"/>
</dbReference>
<evidence type="ECO:0000256" key="2">
    <source>
        <dbReference type="ARBA" id="ARBA00023125"/>
    </source>
</evidence>
<protein>
    <submittedName>
        <fullName evidence="5">AraC family transcriptional regulator</fullName>
    </submittedName>
</protein>
<evidence type="ECO:0000313" key="6">
    <source>
        <dbReference type="Proteomes" id="UP000824258"/>
    </source>
</evidence>
<dbReference type="InterPro" id="IPR050959">
    <property type="entry name" value="MarA-like"/>
</dbReference>
<feature type="domain" description="HTH araC/xylS-type" evidence="4">
    <location>
        <begin position="8"/>
        <end position="106"/>
    </location>
</feature>
<name>A0A9D1D786_9FIRM</name>
<dbReference type="Gene3D" id="3.20.80.10">
    <property type="entry name" value="Regulatory factor, effector binding domain"/>
    <property type="match status" value="1"/>
</dbReference>
<dbReference type="SMART" id="SM00342">
    <property type="entry name" value="HTH_ARAC"/>
    <property type="match status" value="1"/>
</dbReference>
<dbReference type="Proteomes" id="UP000824258">
    <property type="component" value="Unassembled WGS sequence"/>
</dbReference>
<dbReference type="GO" id="GO:0043565">
    <property type="term" value="F:sequence-specific DNA binding"/>
    <property type="evidence" value="ECO:0007669"/>
    <property type="project" value="InterPro"/>
</dbReference>
<comment type="caution">
    <text evidence="5">The sequence shown here is derived from an EMBL/GenBank/DDBJ whole genome shotgun (WGS) entry which is preliminary data.</text>
</comment>
<dbReference type="PANTHER" id="PTHR47504">
    <property type="entry name" value="RIGHT ORIGIN-BINDING PROTEIN"/>
    <property type="match status" value="1"/>
</dbReference>
<keyword evidence="2" id="KW-0238">DNA-binding</keyword>
<dbReference type="EMBL" id="DVGD01000240">
    <property type="protein sequence ID" value="HIR10211.1"/>
    <property type="molecule type" value="Genomic_DNA"/>
</dbReference>
<dbReference type="InterPro" id="IPR018060">
    <property type="entry name" value="HTH_AraC"/>
</dbReference>
<reference evidence="5" key="1">
    <citation type="submission" date="2020-10" db="EMBL/GenBank/DDBJ databases">
        <authorList>
            <person name="Gilroy R."/>
        </authorList>
    </citation>
    <scope>NUCLEOTIDE SEQUENCE</scope>
    <source>
        <strain evidence="5">ChiHjej9B8-7071</strain>
    </source>
</reference>
<dbReference type="InterPro" id="IPR020449">
    <property type="entry name" value="Tscrpt_reg_AraC-type_HTH"/>
</dbReference>
<dbReference type="PRINTS" id="PR00032">
    <property type="entry name" value="HTHARAC"/>
</dbReference>
<dbReference type="PROSITE" id="PS01124">
    <property type="entry name" value="HTH_ARAC_FAMILY_2"/>
    <property type="match status" value="1"/>
</dbReference>
<dbReference type="Pfam" id="PF14526">
    <property type="entry name" value="Cass2"/>
    <property type="match status" value="1"/>
</dbReference>
<dbReference type="Gene3D" id="1.10.10.60">
    <property type="entry name" value="Homeodomain-like"/>
    <property type="match status" value="2"/>
</dbReference>
<organism evidence="5 6">
    <name type="scientific">Candidatus Avoscillospira stercoripullorum</name>
    <dbReference type="NCBI Taxonomy" id="2840709"/>
    <lineage>
        <taxon>Bacteria</taxon>
        <taxon>Bacillati</taxon>
        <taxon>Bacillota</taxon>
        <taxon>Clostridia</taxon>
        <taxon>Eubacteriales</taxon>
        <taxon>Oscillospiraceae</taxon>
        <taxon>Oscillospiraceae incertae sedis</taxon>
        <taxon>Candidatus Avoscillospira</taxon>
    </lineage>
</organism>
<evidence type="ECO:0000256" key="3">
    <source>
        <dbReference type="ARBA" id="ARBA00023163"/>
    </source>
</evidence>
<keyword evidence="3" id="KW-0804">Transcription</keyword>
<dbReference type="SUPFAM" id="SSF55136">
    <property type="entry name" value="Probable bacterial effector-binding domain"/>
    <property type="match status" value="1"/>
</dbReference>
<accession>A0A9D1D786</accession>
<keyword evidence="1" id="KW-0805">Transcription regulation</keyword>
<proteinExistence type="predicted"/>
<evidence type="ECO:0000256" key="1">
    <source>
        <dbReference type="ARBA" id="ARBA00023015"/>
    </source>
</evidence>
<evidence type="ECO:0000313" key="5">
    <source>
        <dbReference type="EMBL" id="HIR10211.1"/>
    </source>
</evidence>
<sequence length="285" mass="32204">MDWVTSIHQAIQYIEEHLREELTIREIAQQAVLSPFYFQKGFAMLCGMTVGDYIRQRRLSAAGLEVLTTDRKIIDIALEFGYDSPDSFTKAFTRFHGLTPAALRKSGGAVRSFAPLRIKVTLEGGQNMDCKIMKKESFTVLCRAKTFKYEDAVTLVPQFWAEHFGTGGGKVVCGMYGINLDESMGGNEFEYLIADNYDPAREIPDGFITRTIPAHTWAVFPCTGQMPQALQGLNRQIFSQWLPTNPDYKIAAGINVELYSDASKFENGTQNQDYYCEIWIPVEKK</sequence>
<gene>
    <name evidence="5" type="ORF">IAA70_07385</name>
</gene>
<dbReference type="SUPFAM" id="SSF46689">
    <property type="entry name" value="Homeodomain-like"/>
    <property type="match status" value="2"/>
</dbReference>
<dbReference type="AlphaFoldDB" id="A0A9D1D786"/>
<dbReference type="Pfam" id="PF12833">
    <property type="entry name" value="HTH_18"/>
    <property type="match status" value="1"/>
</dbReference>